<evidence type="ECO:0000256" key="1">
    <source>
        <dbReference type="ARBA" id="ARBA00004604"/>
    </source>
</evidence>
<dbReference type="GO" id="GO:0005730">
    <property type="term" value="C:nucleolus"/>
    <property type="evidence" value="ECO:0007669"/>
    <property type="project" value="UniProtKB-SubCell"/>
</dbReference>
<evidence type="ECO:0000313" key="6">
    <source>
        <dbReference type="EMBL" id="KAK0508016.1"/>
    </source>
</evidence>
<comment type="subcellular location">
    <subcellularLocation>
        <location evidence="1">Nucleus</location>
        <location evidence="1">Nucleolus</location>
    </subcellularLocation>
</comment>
<accession>A0AA39U564</accession>
<feature type="region of interest" description="Disordered" evidence="4">
    <location>
        <begin position="46"/>
        <end position="83"/>
    </location>
</feature>
<dbReference type="Pfam" id="PF10447">
    <property type="entry name" value="EXOSC1"/>
    <property type="match status" value="1"/>
</dbReference>
<keyword evidence="2" id="KW-0963">Cytoplasm</keyword>
<evidence type="ECO:0000259" key="5">
    <source>
        <dbReference type="Pfam" id="PF10447"/>
    </source>
</evidence>
<evidence type="ECO:0000256" key="3">
    <source>
        <dbReference type="ARBA" id="ARBA00022835"/>
    </source>
</evidence>
<protein>
    <recommendedName>
        <fullName evidence="5">Exosome complex component CSL4 C-terminal domain-containing protein</fullName>
    </recommendedName>
</protein>
<dbReference type="Proteomes" id="UP001166286">
    <property type="component" value="Unassembled WGS sequence"/>
</dbReference>
<feature type="domain" description="Exosome complex component CSL4 C-terminal" evidence="5">
    <location>
        <begin position="105"/>
        <end position="200"/>
    </location>
</feature>
<dbReference type="InterPro" id="IPR039771">
    <property type="entry name" value="Csl4"/>
</dbReference>
<dbReference type="Gene3D" id="2.40.50.140">
    <property type="entry name" value="Nucleic acid-binding proteins"/>
    <property type="match status" value="1"/>
</dbReference>
<name>A0AA39U564_9LECA</name>
<dbReference type="InterPro" id="IPR019495">
    <property type="entry name" value="EXOSC1_C"/>
</dbReference>
<reference evidence="6" key="1">
    <citation type="submission" date="2023-03" db="EMBL/GenBank/DDBJ databases">
        <title>Complete genome of Cladonia borealis.</title>
        <authorList>
            <person name="Park H."/>
        </authorList>
    </citation>
    <scope>NUCLEOTIDE SEQUENCE</scope>
    <source>
        <strain evidence="6">ANT050790</strain>
    </source>
</reference>
<evidence type="ECO:0000256" key="2">
    <source>
        <dbReference type="ARBA" id="ARBA00022490"/>
    </source>
</evidence>
<dbReference type="GO" id="GO:0006396">
    <property type="term" value="P:RNA processing"/>
    <property type="evidence" value="ECO:0007669"/>
    <property type="project" value="InterPro"/>
</dbReference>
<evidence type="ECO:0000256" key="4">
    <source>
        <dbReference type="SAM" id="MobiDB-lite"/>
    </source>
</evidence>
<comment type="caution">
    <text evidence="6">The sequence shown here is derived from an EMBL/GenBank/DDBJ whole genome shotgun (WGS) entry which is preliminary data.</text>
</comment>
<feature type="compositionally biased region" description="Polar residues" evidence="4">
    <location>
        <begin position="52"/>
        <end position="75"/>
    </location>
</feature>
<evidence type="ECO:0000313" key="7">
    <source>
        <dbReference type="Proteomes" id="UP001166286"/>
    </source>
</evidence>
<sequence>MSAPLPPLAYPGLPLGPSSLYTPGPGTHLSPSPSSTHIHASLAGRPILLPPSNKTSTLTPSTNNKATKPTPSPNNRGGAISVPSILPSATHARPTSKNISNKNVLPEVGSVVLARVLRVRGRGVDVGILVVYDKPIEGGPGGGKEGKDGGNAGWGEGNVCGEEWQGVIRREDVRATERDGVVCAEGFRVGDVVRGVVISLGDQSNYYLTTGKNELGVVMAKSEAGNTMVPISWREFRDPVTGATESRKVAKPF</sequence>
<dbReference type="AlphaFoldDB" id="A0AA39U564"/>
<dbReference type="EMBL" id="JAFEKC020000022">
    <property type="protein sequence ID" value="KAK0508016.1"/>
    <property type="molecule type" value="Genomic_DNA"/>
</dbReference>
<feature type="region of interest" description="Disordered" evidence="4">
    <location>
        <begin position="19"/>
        <end position="38"/>
    </location>
</feature>
<feature type="compositionally biased region" description="Polar residues" evidence="4">
    <location>
        <begin position="29"/>
        <end position="38"/>
    </location>
</feature>
<proteinExistence type="predicted"/>
<keyword evidence="7" id="KW-1185">Reference proteome</keyword>
<organism evidence="6 7">
    <name type="scientific">Cladonia borealis</name>
    <dbReference type="NCBI Taxonomy" id="184061"/>
    <lineage>
        <taxon>Eukaryota</taxon>
        <taxon>Fungi</taxon>
        <taxon>Dikarya</taxon>
        <taxon>Ascomycota</taxon>
        <taxon>Pezizomycotina</taxon>
        <taxon>Lecanoromycetes</taxon>
        <taxon>OSLEUM clade</taxon>
        <taxon>Lecanoromycetidae</taxon>
        <taxon>Lecanorales</taxon>
        <taxon>Lecanorineae</taxon>
        <taxon>Cladoniaceae</taxon>
        <taxon>Cladonia</taxon>
    </lineage>
</organism>
<dbReference type="PANTHER" id="PTHR12686:SF8">
    <property type="entry name" value="EXOSOME COMPLEX COMPONENT CSL4"/>
    <property type="match status" value="1"/>
</dbReference>
<keyword evidence="3" id="KW-0271">Exosome</keyword>
<dbReference type="GO" id="GO:0005737">
    <property type="term" value="C:cytoplasm"/>
    <property type="evidence" value="ECO:0007669"/>
    <property type="project" value="TreeGrafter"/>
</dbReference>
<dbReference type="PANTHER" id="PTHR12686">
    <property type="entry name" value="3'-5' EXORIBONUCLEASE CSL4-RELATED"/>
    <property type="match status" value="1"/>
</dbReference>
<dbReference type="SUPFAM" id="SSF50249">
    <property type="entry name" value="Nucleic acid-binding proteins"/>
    <property type="match status" value="1"/>
</dbReference>
<gene>
    <name evidence="6" type="ORF">JMJ35_009905</name>
</gene>
<dbReference type="GO" id="GO:0000176">
    <property type="term" value="C:nuclear exosome (RNase complex)"/>
    <property type="evidence" value="ECO:0007669"/>
    <property type="project" value="TreeGrafter"/>
</dbReference>
<dbReference type="InterPro" id="IPR012340">
    <property type="entry name" value="NA-bd_OB-fold"/>
</dbReference>
<dbReference type="GO" id="GO:0003723">
    <property type="term" value="F:RNA binding"/>
    <property type="evidence" value="ECO:0007669"/>
    <property type="project" value="InterPro"/>
</dbReference>